<proteinExistence type="predicted"/>
<organism evidence="1 2">
    <name type="scientific">Candidatus Protochlamydia amoebophila</name>
    <dbReference type="NCBI Taxonomy" id="362787"/>
    <lineage>
        <taxon>Bacteria</taxon>
        <taxon>Pseudomonadati</taxon>
        <taxon>Chlamydiota</taxon>
        <taxon>Chlamydiia</taxon>
        <taxon>Parachlamydiales</taxon>
        <taxon>Parachlamydiaceae</taxon>
        <taxon>Candidatus Protochlamydia</taxon>
    </lineage>
</organism>
<dbReference type="AlphaFoldDB" id="A0A0C1JKP8"/>
<gene>
    <name evidence="1" type="ORF">DB44_CW00380</name>
</gene>
<accession>A0A0C1JKP8</accession>
<sequence>MIIILQKRRKSCFVCYLFKFQLKAINSIMQPFPPTVIIRHRLENLKKCSLRGLETRKDFVFLKYPYEKLPDLQGYIILSVNAPPLTNEDCNRGLLVLDATWRYARKMIQPFENQTNYLYRSLPHHFRTAYPRYQDDCPDPERGLASIEAIYLSYYLMGRSVSGLLDFYFWKEQFLQINKLIN</sequence>
<comment type="caution">
    <text evidence="1">The sequence shown here is derived from an EMBL/GenBank/DDBJ whole genome shotgun (WGS) entry which is preliminary data.</text>
</comment>
<evidence type="ECO:0000313" key="2">
    <source>
        <dbReference type="Proteomes" id="UP000031465"/>
    </source>
</evidence>
<dbReference type="EMBL" id="JSAN01000069">
    <property type="protein sequence ID" value="KIC71865.1"/>
    <property type="molecule type" value="Genomic_DNA"/>
</dbReference>
<reference evidence="1 2" key="1">
    <citation type="journal article" date="2014" name="Mol. Biol. Evol.">
        <title>Massive expansion of Ubiquitination-related gene families within the Chlamydiae.</title>
        <authorList>
            <person name="Domman D."/>
            <person name="Collingro A."/>
            <person name="Lagkouvardos I."/>
            <person name="Gehre L."/>
            <person name="Weinmaier T."/>
            <person name="Rattei T."/>
            <person name="Subtil A."/>
            <person name="Horn M."/>
        </authorList>
    </citation>
    <scope>NUCLEOTIDE SEQUENCE [LARGE SCALE GENOMIC DNA]</scope>
    <source>
        <strain evidence="1 2">EI2</strain>
    </source>
</reference>
<name>A0A0C1JKP8_9BACT</name>
<dbReference type="PATRIC" id="fig|362787.3.peg.1118"/>
<evidence type="ECO:0000313" key="1">
    <source>
        <dbReference type="EMBL" id="KIC71865.1"/>
    </source>
</evidence>
<protein>
    <submittedName>
        <fullName evidence="1">Uncharacterized protein</fullName>
    </submittedName>
</protein>
<dbReference type="Proteomes" id="UP000031465">
    <property type="component" value="Unassembled WGS sequence"/>
</dbReference>